<feature type="non-terminal residue" evidence="1">
    <location>
        <position position="1"/>
    </location>
</feature>
<sequence>LLRQYGLPERQVFVNEYAQASEMVPGSYIWWISRLERYDFPGMLGNWLGGTMLHDLFGGLLTKRSNPADYAATDYAAAAGYPVYKYYNLNMTGVRVNTTGSSDRWLDIYATIGSDKVRILAGVKVQTGTWAVTIKGLAAVGYTSGSVLVQTYSFDGQSTRTIASDPTNRGTANYPITNGAITIVIRQAANYTGWAFEFPVKA</sequence>
<evidence type="ECO:0000313" key="1">
    <source>
        <dbReference type="EMBL" id="KAK4232940.1"/>
    </source>
</evidence>
<reference evidence="1" key="1">
    <citation type="journal article" date="2023" name="Mol. Phylogenet. Evol.">
        <title>Genome-scale phylogeny and comparative genomics of the fungal order Sordariales.</title>
        <authorList>
            <person name="Hensen N."/>
            <person name="Bonometti L."/>
            <person name="Westerberg I."/>
            <person name="Brannstrom I.O."/>
            <person name="Guillou S."/>
            <person name="Cros-Aarteil S."/>
            <person name="Calhoun S."/>
            <person name="Haridas S."/>
            <person name="Kuo A."/>
            <person name="Mondo S."/>
            <person name="Pangilinan J."/>
            <person name="Riley R."/>
            <person name="LaButti K."/>
            <person name="Andreopoulos B."/>
            <person name="Lipzen A."/>
            <person name="Chen C."/>
            <person name="Yan M."/>
            <person name="Daum C."/>
            <person name="Ng V."/>
            <person name="Clum A."/>
            <person name="Steindorff A."/>
            <person name="Ohm R.A."/>
            <person name="Martin F."/>
            <person name="Silar P."/>
            <person name="Natvig D.O."/>
            <person name="Lalanne C."/>
            <person name="Gautier V."/>
            <person name="Ament-Velasquez S.L."/>
            <person name="Kruys A."/>
            <person name="Hutchinson M.I."/>
            <person name="Powell A.J."/>
            <person name="Barry K."/>
            <person name="Miller A.N."/>
            <person name="Grigoriev I.V."/>
            <person name="Debuchy R."/>
            <person name="Gladieux P."/>
            <person name="Hiltunen Thoren M."/>
            <person name="Johannesson H."/>
        </authorList>
    </citation>
    <scope>NUCLEOTIDE SEQUENCE</scope>
    <source>
        <strain evidence="1">CBS 532.94</strain>
    </source>
</reference>
<protein>
    <submittedName>
        <fullName evidence="1">Uncharacterized protein</fullName>
    </submittedName>
</protein>
<evidence type="ECO:0000313" key="2">
    <source>
        <dbReference type="Proteomes" id="UP001303760"/>
    </source>
</evidence>
<dbReference type="AlphaFoldDB" id="A0AAN7H9I4"/>
<dbReference type="Proteomes" id="UP001303760">
    <property type="component" value="Unassembled WGS sequence"/>
</dbReference>
<comment type="caution">
    <text evidence="1">The sequence shown here is derived from an EMBL/GenBank/DDBJ whole genome shotgun (WGS) entry which is preliminary data.</text>
</comment>
<keyword evidence="2" id="KW-1185">Reference proteome</keyword>
<name>A0AAN7H9I4_9PEZI</name>
<gene>
    <name evidence="1" type="ORF">C8A03DRAFT_19883</name>
</gene>
<organism evidence="1 2">
    <name type="scientific">Achaetomium macrosporum</name>
    <dbReference type="NCBI Taxonomy" id="79813"/>
    <lineage>
        <taxon>Eukaryota</taxon>
        <taxon>Fungi</taxon>
        <taxon>Dikarya</taxon>
        <taxon>Ascomycota</taxon>
        <taxon>Pezizomycotina</taxon>
        <taxon>Sordariomycetes</taxon>
        <taxon>Sordariomycetidae</taxon>
        <taxon>Sordariales</taxon>
        <taxon>Chaetomiaceae</taxon>
        <taxon>Achaetomium</taxon>
    </lineage>
</organism>
<proteinExistence type="predicted"/>
<reference evidence="1" key="2">
    <citation type="submission" date="2023-05" db="EMBL/GenBank/DDBJ databases">
        <authorList>
            <consortium name="Lawrence Berkeley National Laboratory"/>
            <person name="Steindorff A."/>
            <person name="Hensen N."/>
            <person name="Bonometti L."/>
            <person name="Westerberg I."/>
            <person name="Brannstrom I.O."/>
            <person name="Guillou S."/>
            <person name="Cros-Aarteil S."/>
            <person name="Calhoun S."/>
            <person name="Haridas S."/>
            <person name="Kuo A."/>
            <person name="Mondo S."/>
            <person name="Pangilinan J."/>
            <person name="Riley R."/>
            <person name="Labutti K."/>
            <person name="Andreopoulos B."/>
            <person name="Lipzen A."/>
            <person name="Chen C."/>
            <person name="Yanf M."/>
            <person name="Daum C."/>
            <person name="Ng V."/>
            <person name="Clum A."/>
            <person name="Ohm R."/>
            <person name="Martin F."/>
            <person name="Silar P."/>
            <person name="Natvig D."/>
            <person name="Lalanne C."/>
            <person name="Gautier V."/>
            <person name="Ament-Velasquez S.L."/>
            <person name="Kruys A."/>
            <person name="Hutchinson M.I."/>
            <person name="Powell A.J."/>
            <person name="Barry K."/>
            <person name="Miller A.N."/>
            <person name="Grigoriev I.V."/>
            <person name="Debuchy R."/>
            <person name="Gladieux P."/>
            <person name="Thoren M.H."/>
            <person name="Johannesson H."/>
        </authorList>
    </citation>
    <scope>NUCLEOTIDE SEQUENCE</scope>
    <source>
        <strain evidence="1">CBS 532.94</strain>
    </source>
</reference>
<accession>A0AAN7H9I4</accession>
<dbReference type="EMBL" id="MU860754">
    <property type="protein sequence ID" value="KAK4232940.1"/>
    <property type="molecule type" value="Genomic_DNA"/>
</dbReference>